<dbReference type="Proteomes" id="UP000034681">
    <property type="component" value="Unassembled WGS sequence"/>
</dbReference>
<comment type="caution">
    <text evidence="1">The sequence shown here is derived from an EMBL/GenBank/DDBJ whole genome shotgun (WGS) entry which is preliminary data.</text>
</comment>
<evidence type="ECO:0008006" key="3">
    <source>
        <dbReference type="Google" id="ProtNLM"/>
    </source>
</evidence>
<name>A0A0M2Q091_PROHO</name>
<keyword evidence="2" id="KW-1185">Reference proteome</keyword>
<dbReference type="InterPro" id="IPR027417">
    <property type="entry name" value="P-loop_NTPase"/>
</dbReference>
<dbReference type="SUPFAM" id="SSF52540">
    <property type="entry name" value="P-loop containing nucleoside triphosphate hydrolases"/>
    <property type="match status" value="1"/>
</dbReference>
<organism evidence="1 2">
    <name type="scientific">Prochlorothrix hollandica PCC 9006 = CALU 1027</name>
    <dbReference type="NCBI Taxonomy" id="317619"/>
    <lineage>
        <taxon>Bacteria</taxon>
        <taxon>Bacillati</taxon>
        <taxon>Cyanobacteriota</taxon>
        <taxon>Cyanophyceae</taxon>
        <taxon>Prochlorotrichales</taxon>
        <taxon>Prochlorotrichaceae</taxon>
        <taxon>Prochlorothrix</taxon>
    </lineage>
</organism>
<gene>
    <name evidence="1" type="ORF">PROH_09905</name>
</gene>
<evidence type="ECO:0000313" key="2">
    <source>
        <dbReference type="Proteomes" id="UP000034681"/>
    </source>
</evidence>
<sequence length="100" mass="10440">MSGEVADLAINMVPESDIKPESKAFIALEQVTKMYANGSLGLSEVSLNLNRGQFLFVTGASGVGKSTFNVSEEVRAIAATLTDVKRKAFPGGLIVAPVAP</sequence>
<evidence type="ECO:0000313" key="1">
    <source>
        <dbReference type="EMBL" id="KKJ00062.1"/>
    </source>
</evidence>
<dbReference type="AlphaFoldDB" id="A0A0M2Q091"/>
<dbReference type="Gene3D" id="3.40.50.300">
    <property type="entry name" value="P-loop containing nucleotide triphosphate hydrolases"/>
    <property type="match status" value="1"/>
</dbReference>
<proteinExistence type="predicted"/>
<dbReference type="EMBL" id="AJTX02000004">
    <property type="protein sequence ID" value="KKJ00062.1"/>
    <property type="molecule type" value="Genomic_DNA"/>
</dbReference>
<accession>A0A0M2Q091</accession>
<protein>
    <recommendedName>
        <fullName evidence="3">ABC transporter domain-containing protein</fullName>
    </recommendedName>
</protein>
<dbReference type="STRING" id="317619.GCA_000332315_00744"/>
<reference evidence="1" key="1">
    <citation type="submission" date="2012-04" db="EMBL/GenBank/DDBJ databases">
        <authorList>
            <person name="Borisov I.G."/>
            <person name="Ivanikova N.V."/>
            <person name="Pinevich A.V."/>
        </authorList>
    </citation>
    <scope>NUCLEOTIDE SEQUENCE [LARGE SCALE GENOMIC DNA]</scope>
    <source>
        <strain evidence="1">CALU 1027</strain>
    </source>
</reference>